<keyword evidence="2" id="KW-1185">Reference proteome</keyword>
<dbReference type="Proteomes" id="UP000308836">
    <property type="component" value="Unassembled WGS sequence"/>
</dbReference>
<evidence type="ECO:0000313" key="2">
    <source>
        <dbReference type="Proteomes" id="UP000308836"/>
    </source>
</evidence>
<dbReference type="EMBL" id="SRYG01000003">
    <property type="protein sequence ID" value="TGY66964.1"/>
    <property type="molecule type" value="Genomic_DNA"/>
</dbReference>
<name>A0AC61RC14_9FIRM</name>
<reference evidence="1" key="1">
    <citation type="submission" date="2019-04" db="EMBL/GenBank/DDBJ databases">
        <title>Microbes associate with the intestines of laboratory mice.</title>
        <authorList>
            <person name="Navarre W."/>
            <person name="Wong E."/>
            <person name="Huang K."/>
            <person name="Tropini C."/>
            <person name="Ng K."/>
            <person name="Yu B."/>
        </authorList>
    </citation>
    <scope>NUCLEOTIDE SEQUENCE</scope>
    <source>
        <strain evidence="1">NM09_H32</strain>
    </source>
</reference>
<comment type="caution">
    <text evidence="1">The sequence shown here is derived from an EMBL/GenBank/DDBJ whole genome shotgun (WGS) entry which is preliminary data.</text>
</comment>
<accession>A0AC61RC14</accession>
<organism evidence="1 2">
    <name type="scientific">Dubosiella muris</name>
    <dbReference type="NCBI Taxonomy" id="3038133"/>
    <lineage>
        <taxon>Bacteria</taxon>
        <taxon>Bacillati</taxon>
        <taxon>Bacillota</taxon>
        <taxon>Erysipelotrichia</taxon>
        <taxon>Erysipelotrichales</taxon>
        <taxon>Erysipelotrichaceae</taxon>
        <taxon>Dubosiella</taxon>
    </lineage>
</organism>
<gene>
    <name evidence="1" type="ORF">E5336_02470</name>
</gene>
<sequence length="163" mass="17763">MKKKWMIFSLALALLGASSVGTAYAYFTTNARADGEYGIELGNDTDITEDVDDLTKSIAVRNNENSQAVFVRVKLFYPDEGGSPVSQVFVEGEDGWEVPARADGFYYYTPIVEPGESTTTLRASIQVKGDFEADSFNVIVVAESAPVIYDENGQVVPDPNAWA</sequence>
<proteinExistence type="predicted"/>
<evidence type="ECO:0000313" key="1">
    <source>
        <dbReference type="EMBL" id="TGY66964.1"/>
    </source>
</evidence>
<protein>
    <submittedName>
        <fullName evidence="1">Uncharacterized protein</fullName>
    </submittedName>
</protein>